<evidence type="ECO:0000313" key="3">
    <source>
        <dbReference type="Proteomes" id="UP001472677"/>
    </source>
</evidence>
<feature type="region of interest" description="Disordered" evidence="1">
    <location>
        <begin position="1"/>
        <end position="221"/>
    </location>
</feature>
<feature type="compositionally biased region" description="Basic and acidic residues" evidence="1">
    <location>
        <begin position="110"/>
        <end position="168"/>
    </location>
</feature>
<sequence length="221" mass="23745">MGCGESKHAVATASTISRKNSKAGSKREKPSEAVEEARQVDDKASSEGGSDGVVTSVSRKNSSVRSRKGKSSETIEENTKDDSKTSSSAQPKGENKDRDSGRDNSGAGVEGKKTAESSELKKDDNVKDKTMDKERKEETVGEIKIVEETKKVGEDPKKETVKDEKAVEETAANGEGETVKKEEEKKTADLTTTKAEVSTAVEKKEEKGDGSSKAEDLKKDQ</sequence>
<gene>
    <name evidence="2" type="ORF">V6N12_036792</name>
</gene>
<protein>
    <submittedName>
        <fullName evidence="2">Uncharacterized protein</fullName>
    </submittedName>
</protein>
<dbReference type="EMBL" id="JBBPBM010000080">
    <property type="protein sequence ID" value="KAK8510878.1"/>
    <property type="molecule type" value="Genomic_DNA"/>
</dbReference>
<feature type="compositionally biased region" description="Basic and acidic residues" evidence="1">
    <location>
        <begin position="177"/>
        <end position="188"/>
    </location>
</feature>
<proteinExistence type="predicted"/>
<dbReference type="Proteomes" id="UP001472677">
    <property type="component" value="Unassembled WGS sequence"/>
</dbReference>
<accession>A0ABR2BV20</accession>
<name>A0ABR2BV20_9ROSI</name>
<feature type="compositionally biased region" description="Low complexity" evidence="1">
    <location>
        <begin position="53"/>
        <end position="64"/>
    </location>
</feature>
<feature type="compositionally biased region" description="Basic and acidic residues" evidence="1">
    <location>
        <begin position="201"/>
        <end position="221"/>
    </location>
</feature>
<feature type="compositionally biased region" description="Basic and acidic residues" evidence="1">
    <location>
        <begin position="25"/>
        <end position="45"/>
    </location>
</feature>
<evidence type="ECO:0000256" key="1">
    <source>
        <dbReference type="SAM" id="MobiDB-lite"/>
    </source>
</evidence>
<keyword evidence="3" id="KW-1185">Reference proteome</keyword>
<reference evidence="2 3" key="1">
    <citation type="journal article" date="2024" name="G3 (Bethesda)">
        <title>Genome assembly of Hibiscus sabdariffa L. provides insights into metabolisms of medicinal natural products.</title>
        <authorList>
            <person name="Kim T."/>
        </authorList>
    </citation>
    <scope>NUCLEOTIDE SEQUENCE [LARGE SCALE GENOMIC DNA]</scope>
    <source>
        <strain evidence="2">TK-2024</strain>
        <tissue evidence="2">Old leaves</tissue>
    </source>
</reference>
<organism evidence="2 3">
    <name type="scientific">Hibiscus sabdariffa</name>
    <name type="common">roselle</name>
    <dbReference type="NCBI Taxonomy" id="183260"/>
    <lineage>
        <taxon>Eukaryota</taxon>
        <taxon>Viridiplantae</taxon>
        <taxon>Streptophyta</taxon>
        <taxon>Embryophyta</taxon>
        <taxon>Tracheophyta</taxon>
        <taxon>Spermatophyta</taxon>
        <taxon>Magnoliopsida</taxon>
        <taxon>eudicotyledons</taxon>
        <taxon>Gunneridae</taxon>
        <taxon>Pentapetalae</taxon>
        <taxon>rosids</taxon>
        <taxon>malvids</taxon>
        <taxon>Malvales</taxon>
        <taxon>Malvaceae</taxon>
        <taxon>Malvoideae</taxon>
        <taxon>Hibiscus</taxon>
    </lineage>
</organism>
<feature type="compositionally biased region" description="Basic and acidic residues" evidence="1">
    <location>
        <begin position="93"/>
        <end position="102"/>
    </location>
</feature>
<comment type="caution">
    <text evidence="2">The sequence shown here is derived from an EMBL/GenBank/DDBJ whole genome shotgun (WGS) entry which is preliminary data.</text>
</comment>
<feature type="compositionally biased region" description="Basic and acidic residues" evidence="1">
    <location>
        <begin position="70"/>
        <end position="84"/>
    </location>
</feature>
<evidence type="ECO:0000313" key="2">
    <source>
        <dbReference type="EMBL" id="KAK8510878.1"/>
    </source>
</evidence>